<feature type="transmembrane region" description="Helical" evidence="11">
    <location>
        <begin position="412"/>
        <end position="430"/>
    </location>
</feature>
<feature type="region of interest" description="Disordered" evidence="12">
    <location>
        <begin position="230"/>
        <end position="303"/>
    </location>
</feature>
<comment type="domain">
    <text evidence="11">The DHHC domain is required for palmitoyltransferase activity.</text>
</comment>
<evidence type="ECO:0000256" key="10">
    <source>
        <dbReference type="ARBA" id="ARBA00048048"/>
    </source>
</evidence>
<feature type="region of interest" description="Disordered" evidence="12">
    <location>
        <begin position="134"/>
        <end position="198"/>
    </location>
</feature>
<dbReference type="EMBL" id="KL142375">
    <property type="protein sequence ID" value="KDR78257.1"/>
    <property type="molecule type" value="Genomic_DNA"/>
</dbReference>
<sequence length="549" mass="62049">MAPSTGSPNFHKSKDKTCCGVIEEAAEAARDRRYNRTKPQPWIVRKLMIGVTLGIMGYAAYVYIQQLCLPMIRRRNGALASQGTGIALLVVFCVLYLWMVWAYVKVVLTAPGYARDHIRKSERPLIPVSAPLRDSWQSTARSHDPTDMPPPVQDVEMGHSTSSHRPRQNSLSVTTSRTHTYSPSQRRENGNGLAGPSYEDLLRREGAEQAVEQVPNVGTLDSIQVPKPALLNGSETQTSSIPPPETLPAPTSSVTITSQHERKNRRTDGPTFLDSKLKLKKPNPLAPIHTRSPSSKGEKELERERQLQLLNVTRRPSTTPVLHPVHRYCTTDEIVKPYRAHHCRVCGTCVLKYDHHCPWIGQCVGARNHKFFLNFCQATMVLTSYMLGTLVAYTVVGSNSPSPGTDINPQEIVVIALAALFLLFTSLLAISHTNMILRGQTTVESMQIRSFQEREERTLAKAFSWWEFGAKKQKTREWDQEWGRPSKEGYIWWKGSAYIEWVDVMGRNWLGWILPIGRSGSDGVVYPVNPRFDSEGRWQRRSEWPEELR</sequence>
<keyword evidence="3 11" id="KW-0812">Transmembrane</keyword>
<protein>
    <recommendedName>
        <fullName evidence="11">Palmitoyltransferase</fullName>
        <ecNumber evidence="11">2.3.1.225</ecNumber>
    </recommendedName>
</protein>
<evidence type="ECO:0000256" key="5">
    <source>
        <dbReference type="ARBA" id="ARBA00023136"/>
    </source>
</evidence>
<keyword evidence="8 11" id="KW-0012">Acyltransferase</keyword>
<dbReference type="PANTHER" id="PTHR22883">
    <property type="entry name" value="ZINC FINGER DHHC DOMAIN CONTAINING PROTEIN"/>
    <property type="match status" value="1"/>
</dbReference>
<dbReference type="InterPro" id="IPR001594">
    <property type="entry name" value="Palmitoyltrfase_DHHC"/>
</dbReference>
<dbReference type="PROSITE" id="PS50216">
    <property type="entry name" value="DHHC"/>
    <property type="match status" value="1"/>
</dbReference>
<dbReference type="AlphaFoldDB" id="A0A067T7B4"/>
<dbReference type="PANTHER" id="PTHR22883:SF23">
    <property type="entry name" value="PALMITOYLTRANSFERASE ZDHHC6"/>
    <property type="match status" value="1"/>
</dbReference>
<evidence type="ECO:0000256" key="6">
    <source>
        <dbReference type="ARBA" id="ARBA00023139"/>
    </source>
</evidence>
<comment type="similarity">
    <text evidence="9">Belongs to the DHHC palmitoyltransferase family. PFA5 subfamily.</text>
</comment>
<reference evidence="15" key="1">
    <citation type="journal article" date="2014" name="Proc. Natl. Acad. Sci. U.S.A.">
        <title>Extensive sampling of basidiomycete genomes demonstrates inadequacy of the white-rot/brown-rot paradigm for wood decay fungi.</title>
        <authorList>
            <person name="Riley R."/>
            <person name="Salamov A.A."/>
            <person name="Brown D.W."/>
            <person name="Nagy L.G."/>
            <person name="Floudas D."/>
            <person name="Held B.W."/>
            <person name="Levasseur A."/>
            <person name="Lombard V."/>
            <person name="Morin E."/>
            <person name="Otillar R."/>
            <person name="Lindquist E.A."/>
            <person name="Sun H."/>
            <person name="LaButti K.M."/>
            <person name="Schmutz J."/>
            <person name="Jabbour D."/>
            <person name="Luo H."/>
            <person name="Baker S.E."/>
            <person name="Pisabarro A.G."/>
            <person name="Walton J.D."/>
            <person name="Blanchette R.A."/>
            <person name="Henrissat B."/>
            <person name="Martin F."/>
            <person name="Cullen D."/>
            <person name="Hibbett D.S."/>
            <person name="Grigoriev I.V."/>
        </authorList>
    </citation>
    <scope>NUCLEOTIDE SEQUENCE [LARGE SCALE GENOMIC DNA]</scope>
    <source>
        <strain evidence="15">CBS 339.88</strain>
    </source>
</reference>
<organism evidence="14 15">
    <name type="scientific">Galerina marginata (strain CBS 339.88)</name>
    <dbReference type="NCBI Taxonomy" id="685588"/>
    <lineage>
        <taxon>Eukaryota</taxon>
        <taxon>Fungi</taxon>
        <taxon>Dikarya</taxon>
        <taxon>Basidiomycota</taxon>
        <taxon>Agaricomycotina</taxon>
        <taxon>Agaricomycetes</taxon>
        <taxon>Agaricomycetidae</taxon>
        <taxon>Agaricales</taxon>
        <taxon>Agaricineae</taxon>
        <taxon>Strophariaceae</taxon>
        <taxon>Galerina</taxon>
    </lineage>
</organism>
<keyword evidence="7" id="KW-0449">Lipoprotein</keyword>
<dbReference type="OrthoDB" id="1436450at2759"/>
<dbReference type="GO" id="GO:0005794">
    <property type="term" value="C:Golgi apparatus"/>
    <property type="evidence" value="ECO:0007669"/>
    <property type="project" value="TreeGrafter"/>
</dbReference>
<evidence type="ECO:0000256" key="11">
    <source>
        <dbReference type="RuleBase" id="RU079119"/>
    </source>
</evidence>
<keyword evidence="5 11" id="KW-0472">Membrane</keyword>
<gene>
    <name evidence="14" type="ORF">GALMADRAFT_245344</name>
</gene>
<keyword evidence="4 11" id="KW-1133">Transmembrane helix</keyword>
<comment type="catalytic activity">
    <reaction evidence="10 11">
        <text>L-cysteinyl-[protein] + hexadecanoyl-CoA = S-hexadecanoyl-L-cysteinyl-[protein] + CoA</text>
        <dbReference type="Rhea" id="RHEA:36683"/>
        <dbReference type="Rhea" id="RHEA-COMP:10131"/>
        <dbReference type="Rhea" id="RHEA-COMP:11032"/>
        <dbReference type="ChEBI" id="CHEBI:29950"/>
        <dbReference type="ChEBI" id="CHEBI:57287"/>
        <dbReference type="ChEBI" id="CHEBI:57379"/>
        <dbReference type="ChEBI" id="CHEBI:74151"/>
        <dbReference type="EC" id="2.3.1.225"/>
    </reaction>
</comment>
<evidence type="ECO:0000256" key="4">
    <source>
        <dbReference type="ARBA" id="ARBA00022989"/>
    </source>
</evidence>
<name>A0A067T7B4_GALM3</name>
<keyword evidence="6" id="KW-0564">Palmitate</keyword>
<dbReference type="HOGENOM" id="CLU_023534_0_0_1"/>
<dbReference type="GO" id="GO:0019706">
    <property type="term" value="F:protein-cysteine S-palmitoyltransferase activity"/>
    <property type="evidence" value="ECO:0007669"/>
    <property type="project" value="UniProtKB-EC"/>
</dbReference>
<feature type="compositionally biased region" description="Polar residues" evidence="12">
    <location>
        <begin position="249"/>
        <end position="258"/>
    </location>
</feature>
<dbReference type="GO" id="GO:0006612">
    <property type="term" value="P:protein targeting to membrane"/>
    <property type="evidence" value="ECO:0007669"/>
    <property type="project" value="TreeGrafter"/>
</dbReference>
<feature type="transmembrane region" description="Helical" evidence="11">
    <location>
        <begin position="371"/>
        <end position="392"/>
    </location>
</feature>
<accession>A0A067T7B4</accession>
<evidence type="ECO:0000256" key="9">
    <source>
        <dbReference type="ARBA" id="ARBA00038298"/>
    </source>
</evidence>
<feature type="transmembrane region" description="Helical" evidence="11">
    <location>
        <begin position="42"/>
        <end position="64"/>
    </location>
</feature>
<dbReference type="Proteomes" id="UP000027222">
    <property type="component" value="Unassembled WGS sequence"/>
</dbReference>
<dbReference type="STRING" id="685588.A0A067T7B4"/>
<evidence type="ECO:0000256" key="8">
    <source>
        <dbReference type="ARBA" id="ARBA00023315"/>
    </source>
</evidence>
<feature type="domain" description="Palmitoyltransferase DHHC" evidence="13">
    <location>
        <begin position="326"/>
        <end position="447"/>
    </location>
</feature>
<dbReference type="EC" id="2.3.1.225" evidence="11"/>
<evidence type="ECO:0000256" key="2">
    <source>
        <dbReference type="ARBA" id="ARBA00022679"/>
    </source>
</evidence>
<keyword evidence="15" id="KW-1185">Reference proteome</keyword>
<dbReference type="InterPro" id="IPR039859">
    <property type="entry name" value="PFA4/ZDH16/20/ERF2-like"/>
</dbReference>
<evidence type="ECO:0000256" key="12">
    <source>
        <dbReference type="SAM" id="MobiDB-lite"/>
    </source>
</evidence>
<dbReference type="GO" id="GO:0016020">
    <property type="term" value="C:membrane"/>
    <property type="evidence" value="ECO:0007669"/>
    <property type="project" value="UniProtKB-SubCell"/>
</dbReference>
<dbReference type="Pfam" id="PF01529">
    <property type="entry name" value="DHHC"/>
    <property type="match status" value="1"/>
</dbReference>
<evidence type="ECO:0000259" key="13">
    <source>
        <dbReference type="Pfam" id="PF01529"/>
    </source>
</evidence>
<dbReference type="GO" id="GO:0005783">
    <property type="term" value="C:endoplasmic reticulum"/>
    <property type="evidence" value="ECO:0007669"/>
    <property type="project" value="TreeGrafter"/>
</dbReference>
<proteinExistence type="inferred from homology"/>
<evidence type="ECO:0000313" key="15">
    <source>
        <dbReference type="Proteomes" id="UP000027222"/>
    </source>
</evidence>
<evidence type="ECO:0000256" key="1">
    <source>
        <dbReference type="ARBA" id="ARBA00004141"/>
    </source>
</evidence>
<feature type="compositionally biased region" description="Polar residues" evidence="12">
    <location>
        <begin position="168"/>
        <end position="184"/>
    </location>
</feature>
<feature type="transmembrane region" description="Helical" evidence="11">
    <location>
        <begin position="84"/>
        <end position="104"/>
    </location>
</feature>
<evidence type="ECO:0000256" key="7">
    <source>
        <dbReference type="ARBA" id="ARBA00023288"/>
    </source>
</evidence>
<evidence type="ECO:0000256" key="3">
    <source>
        <dbReference type="ARBA" id="ARBA00022692"/>
    </source>
</evidence>
<keyword evidence="2 11" id="KW-0808">Transferase</keyword>
<comment type="subcellular location">
    <subcellularLocation>
        <location evidence="1">Membrane</location>
        <topology evidence="1">Multi-pass membrane protein</topology>
    </subcellularLocation>
</comment>
<evidence type="ECO:0000313" key="14">
    <source>
        <dbReference type="EMBL" id="KDR78257.1"/>
    </source>
</evidence>